<sequence length="485" mass="55135">MSSVKKNFFYQSIYGVLIIILPLLTSPYIARILGAEKIGIYSYTYSVAYYFMLIAMLGIKNYGNRVIATVRDNQDSLNKEFSNIFALHAVLSIIAIAAYIVYCFAFVRENRIYALIQIFWVVGALSDINWFFFGIEKFKLTVTRNTVIKLITVASIFIFVHSKEDLWKYIFIMAFGNFVSQSVVWFFLKNYVRFVKPSITEMRKHFKPMVVLFIPVIAVSLYKYMDKIMLGAMCEKAQVGFYENAEKAINIPTSVISAFGTVMMPKMSNLFAKGDQKSGNRYMLLSMELVMCLAIGMSLGLGAVARPFSVIMWGSEFTECGVLIFILCVCTIFMAFANILRTQYIIPQKKDNIYIVAVCIGAVTNIIVNTILIPNLQARGAAIGTVCAEGIVCITQAVLLRKDLPIFTYVKNCVFFIFSGIVMYGFLQLIENIAGIHFYSLIFEIVVGAFIYLTMCLIYFIMRKNEVVIASLKQIRTKMFKQRLF</sequence>
<feature type="transmembrane region" description="Helical" evidence="6">
    <location>
        <begin position="12"/>
        <end position="30"/>
    </location>
</feature>
<feature type="transmembrane region" description="Helical" evidence="6">
    <location>
        <begin position="209"/>
        <end position="225"/>
    </location>
</feature>
<evidence type="ECO:0000313" key="7">
    <source>
        <dbReference type="EMBL" id="SQB16544.1"/>
    </source>
</evidence>
<dbReference type="EMBL" id="UAVW01000021">
    <property type="protein sequence ID" value="SQB16544.1"/>
    <property type="molecule type" value="Genomic_DNA"/>
</dbReference>
<feature type="transmembrane region" description="Helical" evidence="6">
    <location>
        <begin position="321"/>
        <end position="340"/>
    </location>
</feature>
<keyword evidence="5 6" id="KW-0472">Membrane</keyword>
<keyword evidence="4 6" id="KW-1133">Transmembrane helix</keyword>
<dbReference type="PANTHER" id="PTHR30250:SF11">
    <property type="entry name" value="O-ANTIGEN TRANSPORTER-RELATED"/>
    <property type="match status" value="1"/>
</dbReference>
<feature type="transmembrane region" description="Helical" evidence="6">
    <location>
        <begin position="352"/>
        <end position="374"/>
    </location>
</feature>
<evidence type="ECO:0000256" key="6">
    <source>
        <dbReference type="SAM" id="Phobius"/>
    </source>
</evidence>
<feature type="transmembrane region" description="Helical" evidence="6">
    <location>
        <begin position="282"/>
        <end position="301"/>
    </location>
</feature>
<feature type="transmembrane region" description="Helical" evidence="6">
    <location>
        <begin position="142"/>
        <end position="160"/>
    </location>
</feature>
<gene>
    <name evidence="7" type="primary">rfbX_1</name>
    <name evidence="7" type="ORF">NCTC11224_05602</name>
</gene>
<evidence type="ECO:0000256" key="5">
    <source>
        <dbReference type="ARBA" id="ARBA00023136"/>
    </source>
</evidence>
<dbReference type="RefSeq" id="WP_112483317.1">
    <property type="nucleotide sequence ID" value="NZ_JAIWZC010000001.1"/>
</dbReference>
<dbReference type="InterPro" id="IPR050833">
    <property type="entry name" value="Poly_Biosynth_Transport"/>
</dbReference>
<dbReference type="InterPro" id="IPR002797">
    <property type="entry name" value="Polysacc_synth"/>
</dbReference>
<comment type="subcellular location">
    <subcellularLocation>
        <location evidence="1">Cell membrane</location>
        <topology evidence="1">Multi-pass membrane protein</topology>
    </subcellularLocation>
</comment>
<evidence type="ECO:0000256" key="4">
    <source>
        <dbReference type="ARBA" id="ARBA00022989"/>
    </source>
</evidence>
<evidence type="ECO:0000313" key="8">
    <source>
        <dbReference type="Proteomes" id="UP000251853"/>
    </source>
</evidence>
<accession>A0A2X2UJC7</accession>
<feature type="transmembrane region" description="Helical" evidence="6">
    <location>
        <begin position="84"/>
        <end position="107"/>
    </location>
</feature>
<proteinExistence type="predicted"/>
<feature type="transmembrane region" description="Helical" evidence="6">
    <location>
        <begin position="113"/>
        <end position="135"/>
    </location>
</feature>
<organism evidence="7 8">
    <name type="scientific">Enterocloster clostridioformis</name>
    <dbReference type="NCBI Taxonomy" id="1531"/>
    <lineage>
        <taxon>Bacteria</taxon>
        <taxon>Bacillati</taxon>
        <taxon>Bacillota</taxon>
        <taxon>Clostridia</taxon>
        <taxon>Lachnospirales</taxon>
        <taxon>Lachnospiraceae</taxon>
        <taxon>Enterocloster</taxon>
    </lineage>
</organism>
<evidence type="ECO:0000256" key="3">
    <source>
        <dbReference type="ARBA" id="ARBA00022692"/>
    </source>
</evidence>
<dbReference type="PANTHER" id="PTHR30250">
    <property type="entry name" value="PST FAMILY PREDICTED COLANIC ACID TRANSPORTER"/>
    <property type="match status" value="1"/>
</dbReference>
<reference evidence="7 8" key="1">
    <citation type="submission" date="2018-06" db="EMBL/GenBank/DDBJ databases">
        <authorList>
            <consortium name="Pathogen Informatics"/>
            <person name="Doyle S."/>
        </authorList>
    </citation>
    <scope>NUCLEOTIDE SEQUENCE [LARGE SCALE GENOMIC DNA]</scope>
    <source>
        <strain evidence="7 8">NCTC11224</strain>
    </source>
</reference>
<feature type="transmembrane region" description="Helical" evidence="6">
    <location>
        <begin position="436"/>
        <end position="461"/>
    </location>
</feature>
<evidence type="ECO:0000256" key="1">
    <source>
        <dbReference type="ARBA" id="ARBA00004651"/>
    </source>
</evidence>
<protein>
    <submittedName>
        <fullName evidence="7">Membrane protein involved in the export of O-antigen and teichoic acid</fullName>
    </submittedName>
</protein>
<dbReference type="CDD" id="cd13128">
    <property type="entry name" value="MATE_Wzx_like"/>
    <property type="match status" value="1"/>
</dbReference>
<dbReference type="AlphaFoldDB" id="A0A2X2UJC7"/>
<feature type="transmembrane region" description="Helical" evidence="6">
    <location>
        <begin position="42"/>
        <end position="63"/>
    </location>
</feature>
<feature type="transmembrane region" description="Helical" evidence="6">
    <location>
        <begin position="166"/>
        <end position="188"/>
    </location>
</feature>
<dbReference type="GO" id="GO:0005886">
    <property type="term" value="C:plasma membrane"/>
    <property type="evidence" value="ECO:0007669"/>
    <property type="project" value="UniProtKB-SubCell"/>
</dbReference>
<dbReference type="Pfam" id="PF01943">
    <property type="entry name" value="Polysacc_synt"/>
    <property type="match status" value="1"/>
</dbReference>
<keyword evidence="8" id="KW-1185">Reference proteome</keyword>
<name>A0A2X2UJC7_9FIRM</name>
<dbReference type="Proteomes" id="UP000251853">
    <property type="component" value="Unassembled WGS sequence"/>
</dbReference>
<keyword evidence="3 6" id="KW-0812">Transmembrane</keyword>
<keyword evidence="2" id="KW-1003">Cell membrane</keyword>
<feature type="transmembrane region" description="Helical" evidence="6">
    <location>
        <begin position="412"/>
        <end position="430"/>
    </location>
</feature>
<feature type="transmembrane region" description="Helical" evidence="6">
    <location>
        <begin position="380"/>
        <end position="400"/>
    </location>
</feature>
<evidence type="ECO:0000256" key="2">
    <source>
        <dbReference type="ARBA" id="ARBA00022475"/>
    </source>
</evidence>